<name>A0ABT9G4Q1_LEPDI</name>
<evidence type="ECO:0000256" key="1">
    <source>
        <dbReference type="SAM" id="MobiDB-lite"/>
    </source>
</evidence>
<organism evidence="3 4">
    <name type="scientific">Leptothrix discophora</name>
    <dbReference type="NCBI Taxonomy" id="89"/>
    <lineage>
        <taxon>Bacteria</taxon>
        <taxon>Pseudomonadati</taxon>
        <taxon>Pseudomonadota</taxon>
        <taxon>Betaproteobacteria</taxon>
        <taxon>Burkholderiales</taxon>
        <taxon>Sphaerotilaceae</taxon>
        <taxon>Leptothrix</taxon>
    </lineage>
</organism>
<accession>A0ABT9G4Q1</accession>
<dbReference type="EMBL" id="JAUZEE010000006">
    <property type="protein sequence ID" value="MDP4301468.1"/>
    <property type="molecule type" value="Genomic_DNA"/>
</dbReference>
<dbReference type="RefSeq" id="WP_305750022.1">
    <property type="nucleotide sequence ID" value="NZ_JAUZEE010000006.1"/>
</dbReference>
<evidence type="ECO:0000313" key="3">
    <source>
        <dbReference type="EMBL" id="MDP4301468.1"/>
    </source>
</evidence>
<evidence type="ECO:0000313" key="4">
    <source>
        <dbReference type="Proteomes" id="UP001235760"/>
    </source>
</evidence>
<dbReference type="InterPro" id="IPR050452">
    <property type="entry name" value="Metacaspase"/>
</dbReference>
<dbReference type="PANTHER" id="PTHR48104:SF30">
    <property type="entry name" value="METACASPASE-1"/>
    <property type="match status" value="1"/>
</dbReference>
<dbReference type="Pfam" id="PF00656">
    <property type="entry name" value="Peptidase_C14"/>
    <property type="match status" value="1"/>
</dbReference>
<feature type="compositionally biased region" description="Low complexity" evidence="1">
    <location>
        <begin position="1"/>
        <end position="28"/>
    </location>
</feature>
<proteinExistence type="predicted"/>
<feature type="region of interest" description="Disordered" evidence="1">
    <location>
        <begin position="1"/>
        <end position="37"/>
    </location>
</feature>
<dbReference type="InterPro" id="IPR011600">
    <property type="entry name" value="Pept_C14_caspase"/>
</dbReference>
<evidence type="ECO:0000259" key="2">
    <source>
        <dbReference type="Pfam" id="PF00656"/>
    </source>
</evidence>
<sequence>MAQARTETAAQQTTARKAATKQVAATKRAAAKKTGSKVVAPAARKPIGLSLHIGLNSVSPKHYGGWSGDLVACEADARDMAAVATSRGIKPTVLLTKAATRARVLAELDKAAQKLVSGDYFLLSFSGHGGQVDDVTGDEDDKLDETWCLYDSQLIDDETYLALSRFATGVRILVLTDSCHSGTSVRAAPPIPGLSPIGPRPRQMPTAVARRTYAAHQAFYDKLQRDIARTAAGRAASADPDAVLASLTIAPNSTRLTGIVSRFKASVVLISGCQDNQTSMDGEHNGAFTEQLLKVWNGGKFKGNHRLFHSRIRAGLPPTQSPNLYTLGPVATLLTQAPILI</sequence>
<dbReference type="PANTHER" id="PTHR48104">
    <property type="entry name" value="METACASPASE-4"/>
    <property type="match status" value="1"/>
</dbReference>
<gene>
    <name evidence="3" type="ORF">Q8X39_12535</name>
</gene>
<reference evidence="3 4" key="1">
    <citation type="submission" date="2023-08" db="EMBL/GenBank/DDBJ databases">
        <authorList>
            <person name="Roldan D.M."/>
            <person name="Menes R.J."/>
        </authorList>
    </citation>
    <scope>NUCLEOTIDE SEQUENCE [LARGE SCALE GENOMIC DNA]</scope>
    <source>
        <strain evidence="3 4">CCM 2812</strain>
    </source>
</reference>
<protein>
    <submittedName>
        <fullName evidence="3">Caspase family protein</fullName>
    </submittedName>
</protein>
<keyword evidence="4" id="KW-1185">Reference proteome</keyword>
<dbReference type="Proteomes" id="UP001235760">
    <property type="component" value="Unassembled WGS sequence"/>
</dbReference>
<dbReference type="Gene3D" id="3.40.50.1460">
    <property type="match status" value="1"/>
</dbReference>
<feature type="domain" description="Peptidase C14 caspase" evidence="2">
    <location>
        <begin position="61"/>
        <end position="316"/>
    </location>
</feature>
<comment type="caution">
    <text evidence="3">The sequence shown here is derived from an EMBL/GenBank/DDBJ whole genome shotgun (WGS) entry which is preliminary data.</text>
</comment>